<keyword evidence="2" id="KW-1185">Reference proteome</keyword>
<dbReference type="Proteomes" id="UP000017246">
    <property type="component" value="Unassembled WGS sequence"/>
</dbReference>
<dbReference type="EMBL" id="LN902207">
    <property type="protein sequence ID" value="CUT98471.1"/>
    <property type="molecule type" value="Genomic_DNA"/>
</dbReference>
<accession>A0A0S4MLB4</accession>
<organism evidence="1 2">
    <name type="scientific">Echinococcus multilocularis</name>
    <name type="common">Fox tapeworm</name>
    <dbReference type="NCBI Taxonomy" id="6211"/>
    <lineage>
        <taxon>Eukaryota</taxon>
        <taxon>Metazoa</taxon>
        <taxon>Spiralia</taxon>
        <taxon>Lophotrochozoa</taxon>
        <taxon>Platyhelminthes</taxon>
        <taxon>Cestoda</taxon>
        <taxon>Eucestoda</taxon>
        <taxon>Cyclophyllidea</taxon>
        <taxon>Taeniidae</taxon>
        <taxon>Echinococcus</taxon>
    </lineage>
</organism>
<reference evidence="1" key="2">
    <citation type="submission" date="2015-11" db="EMBL/GenBank/DDBJ databases">
        <authorList>
            <person name="Zhang Y."/>
            <person name="Guo Z."/>
        </authorList>
    </citation>
    <scope>NUCLEOTIDE SEQUENCE</scope>
</reference>
<sequence>MVVAVDVRKLYVSSLEQTKDRQRSEEIVLRVVEDLLTVLYLSFPPISANGDMTAAAVNATTDRMDRSATTTTIKSPLIIYIQRTVWVQLKQNASSAHSHATSFTVGGMMSKCTEFITFSAGLVLPSCLAPEPTFTALARRRNVKRSGEVNKETHVYHFSFRNI</sequence>
<evidence type="ECO:0000313" key="1">
    <source>
        <dbReference type="EMBL" id="CUT98471.1"/>
    </source>
</evidence>
<reference evidence="1" key="1">
    <citation type="journal article" date="2013" name="Nature">
        <title>The genomes of four tapeworm species reveal adaptations to parasitism.</title>
        <authorList>
            <person name="Tsai I.J."/>
            <person name="Zarowiecki M."/>
            <person name="Holroyd N."/>
            <person name="Garciarrubio A."/>
            <person name="Sanchez-Flores A."/>
            <person name="Brooks K.L."/>
            <person name="Tracey A."/>
            <person name="Bobes R.J."/>
            <person name="Fragoso G."/>
            <person name="Sciutto E."/>
            <person name="Aslett M."/>
            <person name="Beasley H."/>
            <person name="Bennett H.M."/>
            <person name="Cai J."/>
            <person name="Camicia F."/>
            <person name="Clark R."/>
            <person name="Cucher M."/>
            <person name="De Silva N."/>
            <person name="Day T.A."/>
            <person name="Deplazes P."/>
            <person name="Estrada K."/>
            <person name="Fernandez C."/>
            <person name="Holland P.W."/>
            <person name="Hou J."/>
            <person name="Hu S."/>
            <person name="Huckvale T."/>
            <person name="Hung S.S."/>
            <person name="Kamenetzky L."/>
            <person name="Keane J.A."/>
            <person name="Kiss F."/>
            <person name="Koziol U."/>
            <person name="Lambert O."/>
            <person name="Liu K."/>
            <person name="Luo X."/>
            <person name="Luo Y."/>
            <person name="Macchiaroli N."/>
            <person name="Nichol S."/>
            <person name="Paps J."/>
            <person name="Parkinson J."/>
            <person name="Pouchkina-Stantcheva N."/>
            <person name="Riddiford N."/>
            <person name="Rosenzvit M."/>
            <person name="Salinas G."/>
            <person name="Wasmuth J.D."/>
            <person name="Zamanian M."/>
            <person name="Zheng Y."/>
            <person name="Cai X."/>
            <person name="Soberon X."/>
            <person name="Olson P.D."/>
            <person name="Laclette J.P."/>
            <person name="Brehm K."/>
            <person name="Berriman M."/>
            <person name="Garciarrubio A."/>
            <person name="Bobes R.J."/>
            <person name="Fragoso G."/>
            <person name="Sanchez-Flores A."/>
            <person name="Estrada K."/>
            <person name="Cevallos M.A."/>
            <person name="Morett E."/>
            <person name="Gonzalez V."/>
            <person name="Portillo T."/>
            <person name="Ochoa-Leyva A."/>
            <person name="Jose M.V."/>
            <person name="Sciutto E."/>
            <person name="Landa A."/>
            <person name="Jimenez L."/>
            <person name="Valdes V."/>
            <person name="Carrero J.C."/>
            <person name="Larralde C."/>
            <person name="Morales-Montor J."/>
            <person name="Limon-Lason J."/>
            <person name="Soberon X."/>
            <person name="Laclette J.P."/>
        </authorList>
    </citation>
    <scope>NUCLEOTIDE SEQUENCE [LARGE SCALE GENOMIC DNA]</scope>
</reference>
<dbReference type="AlphaFoldDB" id="A0A0S4MLB4"/>
<dbReference type="OrthoDB" id="10575463at2759"/>
<evidence type="ECO:0000313" key="2">
    <source>
        <dbReference type="Proteomes" id="UP000017246"/>
    </source>
</evidence>
<protein>
    <submittedName>
        <fullName evidence="1">Ubiquitin specific peptidase 30 (C19 family)</fullName>
    </submittedName>
</protein>
<proteinExistence type="predicted"/>
<name>A0A0S4MLB4_ECHMU</name>
<dbReference type="STRING" id="6211.A0A0S4MLB4"/>